<feature type="compositionally biased region" description="Basic and acidic residues" evidence="1">
    <location>
        <begin position="1"/>
        <end position="15"/>
    </location>
</feature>
<dbReference type="RefSeq" id="WP_348267935.1">
    <property type="nucleotide sequence ID" value="NZ_CP121194.1"/>
</dbReference>
<dbReference type="EMBL" id="CP121194">
    <property type="protein sequence ID" value="XBH10428.1"/>
    <property type="molecule type" value="Genomic_DNA"/>
</dbReference>
<dbReference type="AlphaFoldDB" id="A0AAU7D990"/>
<feature type="compositionally biased region" description="Polar residues" evidence="1">
    <location>
        <begin position="24"/>
        <end position="43"/>
    </location>
</feature>
<feature type="compositionally biased region" description="Acidic residues" evidence="1">
    <location>
        <begin position="45"/>
        <end position="98"/>
    </location>
</feature>
<evidence type="ECO:0000256" key="1">
    <source>
        <dbReference type="SAM" id="MobiDB-lite"/>
    </source>
</evidence>
<feature type="region of interest" description="Disordered" evidence="1">
    <location>
        <begin position="1"/>
        <end position="111"/>
    </location>
</feature>
<sequence length="111" mass="12458">MARAKEHSNSDDDFIKVGPDATATFDNSASNPTEHASSENLNAVETEDDDLEDEDLDEDDDDEDEDYEEEEDEEESDDDVIEGDEEDDDDDDEEDEDLATSPRASSVYRKA</sequence>
<organism evidence="3">
    <name type="scientific">Edaphobacter paludis</name>
    <dbReference type="NCBI Taxonomy" id="3035702"/>
    <lineage>
        <taxon>Bacteria</taxon>
        <taxon>Pseudomonadati</taxon>
        <taxon>Acidobacteriota</taxon>
        <taxon>Terriglobia</taxon>
        <taxon>Terriglobales</taxon>
        <taxon>Acidobacteriaceae</taxon>
        <taxon>Edaphobacter</taxon>
    </lineage>
</organism>
<evidence type="ECO:0000313" key="3">
    <source>
        <dbReference type="EMBL" id="XBH13857.1"/>
    </source>
</evidence>
<accession>A0AAU7CZJ9</accession>
<gene>
    <name evidence="2" type="ORF">P4G45_01520</name>
    <name evidence="3" type="ORF">P8936_01490</name>
</gene>
<protein>
    <submittedName>
        <fullName evidence="3">Uncharacterized protein</fullName>
    </submittedName>
</protein>
<dbReference type="KEGG" id="epl:P4G45_01520"/>
<evidence type="ECO:0000313" key="2">
    <source>
        <dbReference type="EMBL" id="XBH10428.1"/>
    </source>
</evidence>
<proteinExistence type="predicted"/>
<name>A0AAU7D990_9BACT</name>
<dbReference type="EMBL" id="CP121195">
    <property type="protein sequence ID" value="XBH13857.1"/>
    <property type="molecule type" value="Genomic_DNA"/>
</dbReference>
<accession>A0AAU7D990</accession>
<reference evidence="3" key="1">
    <citation type="submission" date="2023-03" db="EMBL/GenBank/DDBJ databases">
        <title>Edaphobacter sp.</title>
        <authorList>
            <person name="Huber K.J."/>
            <person name="Papendorf J."/>
            <person name="Pilke C."/>
            <person name="Bunk B."/>
            <person name="Sproeer C."/>
            <person name="Pester M."/>
        </authorList>
    </citation>
    <scope>NUCLEOTIDE SEQUENCE</scope>
    <source>
        <strain evidence="2">DSM 109919</strain>
        <strain evidence="3">DSM 109920</strain>
    </source>
</reference>